<keyword evidence="5" id="KW-1185">Reference proteome</keyword>
<protein>
    <submittedName>
        <fullName evidence="3">Uncharacterized protein</fullName>
    </submittedName>
</protein>
<dbReference type="EMBL" id="CAMXCT030001120">
    <property type="protein sequence ID" value="CAL4774266.1"/>
    <property type="molecule type" value="Genomic_DNA"/>
</dbReference>
<evidence type="ECO:0000313" key="5">
    <source>
        <dbReference type="Proteomes" id="UP001152797"/>
    </source>
</evidence>
<dbReference type="EMBL" id="CAMXCT020001120">
    <property type="protein sequence ID" value="CAL1140329.1"/>
    <property type="molecule type" value="Genomic_DNA"/>
</dbReference>
<gene>
    <name evidence="3" type="ORF">C1SCF055_LOCUS14265</name>
</gene>
<evidence type="ECO:0000313" key="4">
    <source>
        <dbReference type="EMBL" id="CAL1140329.1"/>
    </source>
</evidence>
<dbReference type="EMBL" id="CAMXCT010001120">
    <property type="protein sequence ID" value="CAI3986954.1"/>
    <property type="molecule type" value="Genomic_DNA"/>
</dbReference>
<proteinExistence type="predicted"/>
<sequence>MEHDCGIARNHRGPQAPACEGSTGLEKGWSAEGTGSCLRRVNGPWKRLCDNSALKKAGLQKAPGSGLRRVNGPWKRLCDNSALKKAGPRLRPAKSQRALEKAVRQQCLEKRLAPGSGLRRVNGPWKRLCDNSALKKAGLAPGLGSACEESTGLGKGCATTVRSLRCALESLESAYYEVRQRSVQSLAEDEALGVSRGELMETLKKAGCRLTETEQDVLWEAMDTNQDGLLSASELGLSDANNDAPILEERQERRPGGS</sequence>
<name>A0A9P1C8G2_9DINO</name>
<accession>A0A9P1C8G2</accession>
<dbReference type="SUPFAM" id="SSF47473">
    <property type="entry name" value="EF-hand"/>
    <property type="match status" value="1"/>
</dbReference>
<dbReference type="PROSITE" id="PS00018">
    <property type="entry name" value="EF_HAND_1"/>
    <property type="match status" value="1"/>
</dbReference>
<keyword evidence="1" id="KW-0106">Calcium</keyword>
<evidence type="ECO:0000256" key="1">
    <source>
        <dbReference type="ARBA" id="ARBA00022837"/>
    </source>
</evidence>
<comment type="caution">
    <text evidence="3">The sequence shown here is derived from an EMBL/GenBank/DDBJ whole genome shotgun (WGS) entry which is preliminary data.</text>
</comment>
<evidence type="ECO:0000256" key="2">
    <source>
        <dbReference type="SAM" id="MobiDB-lite"/>
    </source>
</evidence>
<organism evidence="3">
    <name type="scientific">Cladocopium goreaui</name>
    <dbReference type="NCBI Taxonomy" id="2562237"/>
    <lineage>
        <taxon>Eukaryota</taxon>
        <taxon>Sar</taxon>
        <taxon>Alveolata</taxon>
        <taxon>Dinophyceae</taxon>
        <taxon>Suessiales</taxon>
        <taxon>Symbiodiniaceae</taxon>
        <taxon>Cladocopium</taxon>
    </lineage>
</organism>
<dbReference type="AlphaFoldDB" id="A0A9P1C8G2"/>
<evidence type="ECO:0000313" key="3">
    <source>
        <dbReference type="EMBL" id="CAI3986954.1"/>
    </source>
</evidence>
<dbReference type="InterPro" id="IPR018247">
    <property type="entry name" value="EF_Hand_1_Ca_BS"/>
</dbReference>
<dbReference type="Proteomes" id="UP001152797">
    <property type="component" value="Unassembled WGS sequence"/>
</dbReference>
<feature type="region of interest" description="Disordered" evidence="2">
    <location>
        <begin position="230"/>
        <end position="258"/>
    </location>
</feature>
<reference evidence="4" key="2">
    <citation type="submission" date="2024-04" db="EMBL/GenBank/DDBJ databases">
        <authorList>
            <person name="Chen Y."/>
            <person name="Shah S."/>
            <person name="Dougan E. K."/>
            <person name="Thang M."/>
            <person name="Chan C."/>
        </authorList>
    </citation>
    <scope>NUCLEOTIDE SEQUENCE [LARGE SCALE GENOMIC DNA]</scope>
</reference>
<reference evidence="3" key="1">
    <citation type="submission" date="2022-10" db="EMBL/GenBank/DDBJ databases">
        <authorList>
            <person name="Chen Y."/>
            <person name="Dougan E. K."/>
            <person name="Chan C."/>
            <person name="Rhodes N."/>
            <person name="Thang M."/>
        </authorList>
    </citation>
    <scope>NUCLEOTIDE SEQUENCE</scope>
</reference>
<dbReference type="InterPro" id="IPR011992">
    <property type="entry name" value="EF-hand-dom_pair"/>
</dbReference>
<feature type="compositionally biased region" description="Basic and acidic residues" evidence="2">
    <location>
        <begin position="247"/>
        <end position="258"/>
    </location>
</feature>
<feature type="region of interest" description="Disordered" evidence="2">
    <location>
        <begin position="1"/>
        <end position="32"/>
    </location>
</feature>